<dbReference type="PROSITE" id="PS50846">
    <property type="entry name" value="HMA_2"/>
    <property type="match status" value="1"/>
</dbReference>
<dbReference type="SUPFAM" id="SSF55008">
    <property type="entry name" value="HMA, heavy metal-associated domain"/>
    <property type="match status" value="1"/>
</dbReference>
<dbReference type="RefSeq" id="WP_179641685.1">
    <property type="nucleotide sequence ID" value="NZ_BAAAYY010000007.1"/>
</dbReference>
<dbReference type="PRINTS" id="PR00942">
    <property type="entry name" value="CUATPASEI"/>
</dbReference>
<dbReference type="Proteomes" id="UP000589036">
    <property type="component" value="Unassembled WGS sequence"/>
</dbReference>
<reference evidence="2 3" key="1">
    <citation type="submission" date="2020-07" db="EMBL/GenBank/DDBJ databases">
        <title>Sequencing the genomes of 1000 actinobacteria strains.</title>
        <authorList>
            <person name="Klenk H.-P."/>
        </authorList>
    </citation>
    <scope>NUCLEOTIDE SEQUENCE [LARGE SCALE GENOMIC DNA]</scope>
    <source>
        <strain evidence="2 3">CXB654</strain>
    </source>
</reference>
<dbReference type="Gene3D" id="3.30.70.100">
    <property type="match status" value="1"/>
</dbReference>
<accession>A0A852TPQ8</accession>
<dbReference type="EMBL" id="JACCCC010000001">
    <property type="protein sequence ID" value="NYE45471.1"/>
    <property type="molecule type" value="Genomic_DNA"/>
</dbReference>
<evidence type="ECO:0000313" key="2">
    <source>
        <dbReference type="EMBL" id="NYE45471.1"/>
    </source>
</evidence>
<feature type="domain" description="HMA" evidence="1">
    <location>
        <begin position="2"/>
        <end position="68"/>
    </location>
</feature>
<sequence length="73" mass="7991">METLVLRVKGMSCEGCASRIERVLHRVDGVRGVVADHVCGRVEIRLSPELVDRSVLAERIGAAGYEVVEEASR</sequence>
<protein>
    <submittedName>
        <fullName evidence="2">Copper chaperone CopZ</fullName>
    </submittedName>
</protein>
<dbReference type="AlphaFoldDB" id="A0A852TPQ8"/>
<comment type="caution">
    <text evidence="2">The sequence shown here is derived from an EMBL/GenBank/DDBJ whole genome shotgun (WGS) entry which is preliminary data.</text>
</comment>
<proteinExistence type="predicted"/>
<dbReference type="InterPro" id="IPR006121">
    <property type="entry name" value="HMA_dom"/>
</dbReference>
<keyword evidence="3" id="KW-1185">Reference proteome</keyword>
<evidence type="ECO:0000259" key="1">
    <source>
        <dbReference type="PROSITE" id="PS50846"/>
    </source>
</evidence>
<gene>
    <name evidence="2" type="ORF">HDA32_000591</name>
</gene>
<organism evidence="2 3">
    <name type="scientific">Spinactinospora alkalitolerans</name>
    <dbReference type="NCBI Taxonomy" id="687207"/>
    <lineage>
        <taxon>Bacteria</taxon>
        <taxon>Bacillati</taxon>
        <taxon>Actinomycetota</taxon>
        <taxon>Actinomycetes</taxon>
        <taxon>Streptosporangiales</taxon>
        <taxon>Nocardiopsidaceae</taxon>
        <taxon>Spinactinospora</taxon>
    </lineage>
</organism>
<dbReference type="Pfam" id="PF00403">
    <property type="entry name" value="HMA"/>
    <property type="match status" value="1"/>
</dbReference>
<name>A0A852TPQ8_9ACTN</name>
<evidence type="ECO:0000313" key="3">
    <source>
        <dbReference type="Proteomes" id="UP000589036"/>
    </source>
</evidence>
<dbReference type="InterPro" id="IPR036163">
    <property type="entry name" value="HMA_dom_sf"/>
</dbReference>
<dbReference type="GO" id="GO:0046872">
    <property type="term" value="F:metal ion binding"/>
    <property type="evidence" value="ECO:0007669"/>
    <property type="project" value="InterPro"/>
</dbReference>
<dbReference type="CDD" id="cd00371">
    <property type="entry name" value="HMA"/>
    <property type="match status" value="1"/>
</dbReference>